<reference evidence="2 3" key="2">
    <citation type="submission" date="2018-11" db="EMBL/GenBank/DDBJ databases">
        <authorList>
            <consortium name="Pathogen Informatics"/>
        </authorList>
    </citation>
    <scope>NUCLEOTIDE SEQUENCE [LARGE SCALE GENOMIC DNA]</scope>
</reference>
<reference evidence="4" key="1">
    <citation type="submission" date="2016-06" db="UniProtKB">
        <authorList>
            <consortium name="WormBaseParasite"/>
        </authorList>
    </citation>
    <scope>IDENTIFICATION</scope>
</reference>
<feature type="region of interest" description="Disordered" evidence="1">
    <location>
        <begin position="141"/>
        <end position="162"/>
    </location>
</feature>
<proteinExistence type="predicted"/>
<feature type="compositionally biased region" description="Polar residues" evidence="1">
    <location>
        <begin position="141"/>
        <end position="151"/>
    </location>
</feature>
<dbReference type="AlphaFoldDB" id="A0A183UG95"/>
<organism evidence="3 4">
    <name type="scientific">Toxocara canis</name>
    <name type="common">Canine roundworm</name>
    <dbReference type="NCBI Taxonomy" id="6265"/>
    <lineage>
        <taxon>Eukaryota</taxon>
        <taxon>Metazoa</taxon>
        <taxon>Ecdysozoa</taxon>
        <taxon>Nematoda</taxon>
        <taxon>Chromadorea</taxon>
        <taxon>Rhabditida</taxon>
        <taxon>Spirurina</taxon>
        <taxon>Ascaridomorpha</taxon>
        <taxon>Ascaridoidea</taxon>
        <taxon>Toxocaridae</taxon>
        <taxon>Toxocara</taxon>
    </lineage>
</organism>
<dbReference type="Proteomes" id="UP000050794">
    <property type="component" value="Unassembled WGS sequence"/>
</dbReference>
<sequence>MWSPLARRAGFLNGAVWPRCQLDSRIVRGLFGLAQSNTQKKGVTRGRTHQITSTPTSYVEVIKTRKGEGRYGARALWHARVCQHARASKQSPQRRPGSPNQPLYIHAEGCTPTLIFALARTENLRRTHTYIHAPRTVVSIQKPVTRSSPPSTYLDPSPTFDS</sequence>
<evidence type="ECO:0000256" key="1">
    <source>
        <dbReference type="SAM" id="MobiDB-lite"/>
    </source>
</evidence>
<dbReference type="WBParaSite" id="TCNE_0000751501-mRNA-1">
    <property type="protein sequence ID" value="TCNE_0000751501-mRNA-1"/>
    <property type="gene ID" value="TCNE_0000751501"/>
</dbReference>
<evidence type="ECO:0000313" key="3">
    <source>
        <dbReference type="Proteomes" id="UP000050794"/>
    </source>
</evidence>
<name>A0A183UG95_TOXCA</name>
<gene>
    <name evidence="2" type="ORF">TCNE_LOCUS7515</name>
</gene>
<keyword evidence="3" id="KW-1185">Reference proteome</keyword>
<accession>A0A183UG95</accession>
<evidence type="ECO:0000313" key="4">
    <source>
        <dbReference type="WBParaSite" id="TCNE_0000751501-mRNA-1"/>
    </source>
</evidence>
<protein>
    <submittedName>
        <fullName evidence="4">RNA-binding protein</fullName>
    </submittedName>
</protein>
<dbReference type="EMBL" id="UYWY01019695">
    <property type="protein sequence ID" value="VDM38836.1"/>
    <property type="molecule type" value="Genomic_DNA"/>
</dbReference>
<evidence type="ECO:0000313" key="2">
    <source>
        <dbReference type="EMBL" id="VDM38836.1"/>
    </source>
</evidence>